<keyword evidence="4" id="KW-1185">Reference proteome</keyword>
<dbReference type="Proteomes" id="UP000799302">
    <property type="component" value="Unassembled WGS sequence"/>
</dbReference>
<dbReference type="InterPro" id="IPR054464">
    <property type="entry name" value="ULD_fung"/>
</dbReference>
<dbReference type="Pfam" id="PF22893">
    <property type="entry name" value="ULD_2"/>
    <property type="match status" value="1"/>
</dbReference>
<dbReference type="OrthoDB" id="3045089at2759"/>
<sequence>MSFGFSVGDVLAVGKLIVDVTTCLKDSKGAKPEYQDLLRELECLQKALQHLNELRSTDSVSTNVDSIKYAALSCRRPLEQFLTRIRKYESSLGVWSKGNSVKTAAAKLKWGFGGWHEEVRRLQSYLNVHVATINILLVEHGLEKIDIASGKSEVNHQNVQESIEQTHAAVANVGNSVAGQGALVKGMNTMLGRLFDAISGEFRTSLKSLGDMVAKVCVSSQQTYSILVEIKSNLTGPDTRLSYFQPPVQVEDALGHKFLLPSEFEFDLLEVIIKHRFRTGPGSLEVKVGNYEVFDAKNSNHILVSTEKFIPGARVTMAVLVPATTLSDEVCPMPRCQSTISSEAPGGGRLCSECNVWFAPSKKKRKRVEELSDDSIPANESEETTSRMATFPRTSNAFTSRFPNYLNPLPCRQHLSPTLRLVLSNIRLSGSLTD</sequence>
<evidence type="ECO:0000313" key="3">
    <source>
        <dbReference type="EMBL" id="KAF2664238.1"/>
    </source>
</evidence>
<dbReference type="AlphaFoldDB" id="A0A6A6TZF2"/>
<accession>A0A6A6TZF2</accession>
<name>A0A6A6TZF2_9PEZI</name>
<feature type="domain" description="Ubiquitin-like" evidence="2">
    <location>
        <begin position="245"/>
        <end position="321"/>
    </location>
</feature>
<proteinExistence type="predicted"/>
<dbReference type="PANTHER" id="PTHR38886:SF1">
    <property type="entry name" value="NACHT-NTPASE AND P-LOOP NTPASES N-TERMINAL DOMAIN-CONTAINING PROTEIN"/>
    <property type="match status" value="1"/>
</dbReference>
<protein>
    <recommendedName>
        <fullName evidence="2">Ubiquitin-like domain-containing protein</fullName>
    </recommendedName>
</protein>
<feature type="region of interest" description="Disordered" evidence="1">
    <location>
        <begin position="369"/>
        <end position="388"/>
    </location>
</feature>
<dbReference type="EMBL" id="MU004243">
    <property type="protein sequence ID" value="KAF2664238.1"/>
    <property type="molecule type" value="Genomic_DNA"/>
</dbReference>
<reference evidence="3" key="1">
    <citation type="journal article" date="2020" name="Stud. Mycol.">
        <title>101 Dothideomycetes genomes: a test case for predicting lifestyles and emergence of pathogens.</title>
        <authorList>
            <person name="Haridas S."/>
            <person name="Albert R."/>
            <person name="Binder M."/>
            <person name="Bloem J."/>
            <person name="Labutti K."/>
            <person name="Salamov A."/>
            <person name="Andreopoulos B."/>
            <person name="Baker S."/>
            <person name="Barry K."/>
            <person name="Bills G."/>
            <person name="Bluhm B."/>
            <person name="Cannon C."/>
            <person name="Castanera R."/>
            <person name="Culley D."/>
            <person name="Daum C."/>
            <person name="Ezra D."/>
            <person name="Gonzalez J."/>
            <person name="Henrissat B."/>
            <person name="Kuo A."/>
            <person name="Liang C."/>
            <person name="Lipzen A."/>
            <person name="Lutzoni F."/>
            <person name="Magnuson J."/>
            <person name="Mondo S."/>
            <person name="Nolan M."/>
            <person name="Ohm R."/>
            <person name="Pangilinan J."/>
            <person name="Park H.-J."/>
            <person name="Ramirez L."/>
            <person name="Alfaro M."/>
            <person name="Sun H."/>
            <person name="Tritt A."/>
            <person name="Yoshinaga Y."/>
            <person name="Zwiers L.-H."/>
            <person name="Turgeon B."/>
            <person name="Goodwin S."/>
            <person name="Spatafora J."/>
            <person name="Crous P."/>
            <person name="Grigoriev I."/>
        </authorList>
    </citation>
    <scope>NUCLEOTIDE SEQUENCE</scope>
    <source>
        <strain evidence="3">CBS 115976</strain>
    </source>
</reference>
<gene>
    <name evidence="3" type="ORF">BT63DRAFT_104735</name>
</gene>
<evidence type="ECO:0000259" key="2">
    <source>
        <dbReference type="Pfam" id="PF22893"/>
    </source>
</evidence>
<evidence type="ECO:0000313" key="4">
    <source>
        <dbReference type="Proteomes" id="UP000799302"/>
    </source>
</evidence>
<dbReference type="PANTHER" id="PTHR38886">
    <property type="entry name" value="SESA DOMAIN-CONTAINING PROTEIN"/>
    <property type="match status" value="1"/>
</dbReference>
<evidence type="ECO:0000256" key="1">
    <source>
        <dbReference type="SAM" id="MobiDB-lite"/>
    </source>
</evidence>
<organism evidence="3 4">
    <name type="scientific">Microthyrium microscopicum</name>
    <dbReference type="NCBI Taxonomy" id="703497"/>
    <lineage>
        <taxon>Eukaryota</taxon>
        <taxon>Fungi</taxon>
        <taxon>Dikarya</taxon>
        <taxon>Ascomycota</taxon>
        <taxon>Pezizomycotina</taxon>
        <taxon>Dothideomycetes</taxon>
        <taxon>Dothideomycetes incertae sedis</taxon>
        <taxon>Microthyriales</taxon>
        <taxon>Microthyriaceae</taxon>
        <taxon>Microthyrium</taxon>
    </lineage>
</organism>